<gene>
    <name evidence="1" type="ORF">PXEA_LOCUS37646</name>
</gene>
<evidence type="ECO:0000313" key="2">
    <source>
        <dbReference type="Proteomes" id="UP000784294"/>
    </source>
</evidence>
<organism evidence="1 2">
    <name type="scientific">Protopolystoma xenopodis</name>
    <dbReference type="NCBI Taxonomy" id="117903"/>
    <lineage>
        <taxon>Eukaryota</taxon>
        <taxon>Metazoa</taxon>
        <taxon>Spiralia</taxon>
        <taxon>Lophotrochozoa</taxon>
        <taxon>Platyhelminthes</taxon>
        <taxon>Monogenea</taxon>
        <taxon>Polyopisthocotylea</taxon>
        <taxon>Polystomatidea</taxon>
        <taxon>Polystomatidae</taxon>
        <taxon>Protopolystoma</taxon>
    </lineage>
</organism>
<dbReference type="AlphaFoldDB" id="A0A448XSZ6"/>
<dbReference type="Proteomes" id="UP000784294">
    <property type="component" value="Unassembled WGS sequence"/>
</dbReference>
<dbReference type="EMBL" id="CAAALY010291803">
    <property type="protein sequence ID" value="VEL44206.1"/>
    <property type="molecule type" value="Genomic_DNA"/>
</dbReference>
<name>A0A448XSZ6_9PLAT</name>
<comment type="caution">
    <text evidence="1">The sequence shown here is derived from an EMBL/GenBank/DDBJ whole genome shotgun (WGS) entry which is preliminary data.</text>
</comment>
<keyword evidence="2" id="KW-1185">Reference proteome</keyword>
<reference evidence="1" key="1">
    <citation type="submission" date="2018-11" db="EMBL/GenBank/DDBJ databases">
        <authorList>
            <consortium name="Pathogen Informatics"/>
        </authorList>
    </citation>
    <scope>NUCLEOTIDE SEQUENCE</scope>
</reference>
<evidence type="ECO:0000313" key="1">
    <source>
        <dbReference type="EMBL" id="VEL44206.1"/>
    </source>
</evidence>
<proteinExistence type="predicted"/>
<accession>A0A448XSZ6</accession>
<sequence length="84" mass="9188">MPYKAVRRPSAWSTPPTGPLGCSSNLLAIEVTPTSPLCPTVSVVLLSRRFPRLPPIAAYSPDRNLMAEGTKLRRHAAIYVFSHT</sequence>
<protein>
    <submittedName>
        <fullName evidence="1">Uncharacterized protein</fullName>
    </submittedName>
</protein>